<keyword evidence="4" id="KW-0456">Lyase</keyword>
<evidence type="ECO:0000256" key="1">
    <source>
        <dbReference type="ARBA" id="ARBA00001946"/>
    </source>
</evidence>
<evidence type="ECO:0000313" key="8">
    <source>
        <dbReference type="Proteomes" id="UP001152484"/>
    </source>
</evidence>
<protein>
    <submittedName>
        <fullName evidence="7">Uncharacterized protein</fullName>
    </submittedName>
</protein>
<dbReference type="PANTHER" id="PTHR31225">
    <property type="entry name" value="OS04G0344100 PROTEIN-RELATED"/>
    <property type="match status" value="1"/>
</dbReference>
<evidence type="ECO:0000313" key="7">
    <source>
        <dbReference type="EMBL" id="CAH9112206.1"/>
    </source>
</evidence>
<sequence>MQFNDMMQSLNNHYLLLISNHIPPPPAQIGCKRSRSVARSTSSSLRTPPLHLRRRKPEVNSAKYMCILPPIRRSRRCEKVVMGAVRNDESMYEEEREKAGKVLKQFQEDNDEFGVLRVIDVMQRMCIDHHFQHLITSILHQQYTHTLSGQSDDDDDDLYHISLRFRLLRQRGFYVPSGDVFGKFTDEKGEFKKELREDIKGVMALHEASHLCIGGEDEHILEEAARFSTECLLAKKEGDDDIRRTLEYPFHKSVPRFTAKTFVEKMRVEQEWEATLGNFASLDYAMLQSLYEDEIQQVLRWWKGLGLMDELAKNRQFKWYIWSLTINPYSHLSTERVDLTKQVSLVYLIDDIFDVYASHHQTTQFVQAICRWDLSVAEGLPDYMKTCLAVLFDTTSEISNHVFKKYGWNPSTQLKLQWKRLCRAFISEAKWLRRGDSVTIGADEYLENGIVTTGVPLIATTAFFMLGHGGAGDPTGTKAIQPILTSIAAILRLLDDLDATLGEKQHGKDASYVEYYLREHPGMSMDDGREMVTNMVSEQWKLVNRECLFSTTIPFLFRQSCLNVARMIPMMYNYDDRQCLPILRRQIMSMLSTCNENITSSALLGLLRT</sequence>
<dbReference type="InterPro" id="IPR001906">
    <property type="entry name" value="Terpene_synth_N"/>
</dbReference>
<dbReference type="GO" id="GO:0010333">
    <property type="term" value="F:terpene synthase activity"/>
    <property type="evidence" value="ECO:0007669"/>
    <property type="project" value="InterPro"/>
</dbReference>
<dbReference type="InterPro" id="IPR008949">
    <property type="entry name" value="Isoprenoid_synthase_dom_sf"/>
</dbReference>
<reference evidence="7" key="1">
    <citation type="submission" date="2022-07" db="EMBL/GenBank/DDBJ databases">
        <authorList>
            <person name="Macas J."/>
            <person name="Novak P."/>
            <person name="Neumann P."/>
        </authorList>
    </citation>
    <scope>NUCLEOTIDE SEQUENCE</scope>
</reference>
<dbReference type="InterPro" id="IPR005630">
    <property type="entry name" value="Terpene_synthase_metal-bd"/>
</dbReference>
<dbReference type="InterPro" id="IPR050148">
    <property type="entry name" value="Terpene_synthase-like"/>
</dbReference>
<name>A0A9P0ZU08_CUSEU</name>
<gene>
    <name evidence="7" type="ORF">CEURO_LOCUS19545</name>
</gene>
<dbReference type="Gene3D" id="1.10.600.10">
    <property type="entry name" value="Farnesyl Diphosphate Synthase"/>
    <property type="match status" value="1"/>
</dbReference>
<dbReference type="PANTHER" id="PTHR31225:SF0">
    <property type="entry name" value="S-(+)-LINALOOL SYNTHASE, CHLOROPLASTIC"/>
    <property type="match status" value="1"/>
</dbReference>
<dbReference type="InterPro" id="IPR008930">
    <property type="entry name" value="Terpenoid_cyclase/PrenylTrfase"/>
</dbReference>
<evidence type="ECO:0000256" key="2">
    <source>
        <dbReference type="ARBA" id="ARBA00022723"/>
    </source>
</evidence>
<evidence type="ECO:0000256" key="4">
    <source>
        <dbReference type="ARBA" id="ARBA00023239"/>
    </source>
</evidence>
<dbReference type="AlphaFoldDB" id="A0A9P0ZU08"/>
<dbReference type="Pfam" id="PF03936">
    <property type="entry name" value="Terpene_synth_C"/>
    <property type="match status" value="1"/>
</dbReference>
<comment type="cofactor">
    <cofactor evidence="1">
        <name>Mg(2+)</name>
        <dbReference type="ChEBI" id="CHEBI:18420"/>
    </cofactor>
</comment>
<feature type="domain" description="Terpene synthase N-terminal" evidence="5">
    <location>
        <begin position="92"/>
        <end position="236"/>
    </location>
</feature>
<dbReference type="OrthoDB" id="1262678at2759"/>
<accession>A0A9P0ZU08</accession>
<evidence type="ECO:0000259" key="6">
    <source>
        <dbReference type="Pfam" id="PF03936"/>
    </source>
</evidence>
<dbReference type="Pfam" id="PF01397">
    <property type="entry name" value="Terpene_synth"/>
    <property type="match status" value="1"/>
</dbReference>
<keyword evidence="8" id="KW-1185">Reference proteome</keyword>
<dbReference type="Proteomes" id="UP001152484">
    <property type="component" value="Unassembled WGS sequence"/>
</dbReference>
<dbReference type="Gene3D" id="1.50.10.130">
    <property type="entry name" value="Terpene synthase, N-terminal domain"/>
    <property type="match status" value="1"/>
</dbReference>
<dbReference type="EMBL" id="CAMAPE010000058">
    <property type="protein sequence ID" value="CAH9112206.1"/>
    <property type="molecule type" value="Genomic_DNA"/>
</dbReference>
<evidence type="ECO:0000256" key="3">
    <source>
        <dbReference type="ARBA" id="ARBA00022842"/>
    </source>
</evidence>
<proteinExistence type="predicted"/>
<keyword evidence="3" id="KW-0460">Magnesium</keyword>
<organism evidence="7 8">
    <name type="scientific">Cuscuta europaea</name>
    <name type="common">European dodder</name>
    <dbReference type="NCBI Taxonomy" id="41803"/>
    <lineage>
        <taxon>Eukaryota</taxon>
        <taxon>Viridiplantae</taxon>
        <taxon>Streptophyta</taxon>
        <taxon>Embryophyta</taxon>
        <taxon>Tracheophyta</taxon>
        <taxon>Spermatophyta</taxon>
        <taxon>Magnoliopsida</taxon>
        <taxon>eudicotyledons</taxon>
        <taxon>Gunneridae</taxon>
        <taxon>Pentapetalae</taxon>
        <taxon>asterids</taxon>
        <taxon>lamiids</taxon>
        <taxon>Solanales</taxon>
        <taxon>Convolvulaceae</taxon>
        <taxon>Cuscuteae</taxon>
        <taxon>Cuscuta</taxon>
        <taxon>Cuscuta subgen. Cuscuta</taxon>
    </lineage>
</organism>
<feature type="domain" description="Terpene synthase metal-binding" evidence="6">
    <location>
        <begin position="311"/>
        <end position="541"/>
    </location>
</feature>
<dbReference type="InterPro" id="IPR036965">
    <property type="entry name" value="Terpene_synth_N_sf"/>
</dbReference>
<dbReference type="SUPFAM" id="SSF48576">
    <property type="entry name" value="Terpenoid synthases"/>
    <property type="match status" value="1"/>
</dbReference>
<dbReference type="GO" id="GO:0000287">
    <property type="term" value="F:magnesium ion binding"/>
    <property type="evidence" value="ECO:0007669"/>
    <property type="project" value="InterPro"/>
</dbReference>
<comment type="caution">
    <text evidence="7">The sequence shown here is derived from an EMBL/GenBank/DDBJ whole genome shotgun (WGS) entry which is preliminary data.</text>
</comment>
<dbReference type="SUPFAM" id="SSF48239">
    <property type="entry name" value="Terpenoid cyclases/Protein prenyltransferases"/>
    <property type="match status" value="1"/>
</dbReference>
<keyword evidence="2" id="KW-0479">Metal-binding</keyword>
<dbReference type="GO" id="GO:0016114">
    <property type="term" value="P:terpenoid biosynthetic process"/>
    <property type="evidence" value="ECO:0007669"/>
    <property type="project" value="InterPro"/>
</dbReference>
<evidence type="ECO:0000259" key="5">
    <source>
        <dbReference type="Pfam" id="PF01397"/>
    </source>
</evidence>